<feature type="transmembrane region" description="Helical" evidence="1">
    <location>
        <begin position="51"/>
        <end position="68"/>
    </location>
</feature>
<keyword evidence="1" id="KW-0472">Membrane</keyword>
<proteinExistence type="predicted"/>
<dbReference type="InterPro" id="IPR047798">
    <property type="entry name" value="BPSS1780-like"/>
</dbReference>
<dbReference type="EMBL" id="FZOA01000006">
    <property type="protein sequence ID" value="SNR90244.1"/>
    <property type="molecule type" value="Genomic_DNA"/>
</dbReference>
<protein>
    <submittedName>
        <fullName evidence="2">Uncharacterized protein</fullName>
    </submittedName>
</protein>
<feature type="transmembrane region" description="Helical" evidence="1">
    <location>
        <begin position="220"/>
        <end position="243"/>
    </location>
</feature>
<organism evidence="2 3">
    <name type="scientific">Methylobacillus rhizosphaerae</name>
    <dbReference type="NCBI Taxonomy" id="551994"/>
    <lineage>
        <taxon>Bacteria</taxon>
        <taxon>Pseudomonadati</taxon>
        <taxon>Pseudomonadota</taxon>
        <taxon>Betaproteobacteria</taxon>
        <taxon>Nitrosomonadales</taxon>
        <taxon>Methylophilaceae</taxon>
        <taxon>Methylobacillus</taxon>
    </lineage>
</organism>
<sequence>MQGKPTLIGQVNLWVRDILALFRKAPGKWMLLGLAHVFFFAMLPSLLGLKFFAFLMLPAFLAVAVGFYRDADIGRDSDLGDLLNEIKPYLPKLLALGAICVVYVLLINLLTADDAVKLNELAKGDPTPEQIVEQSTPILAKLMLLLMPLVLVIWFAPALVAFQQYSVIKAVKSSLAAFIQYLLPLLFTWVAITLIIILGMMLFGVLVGILSAASSSLSEIFMLLLVFACMLLSSALMLAFQYVSNRDIFKMPQPAGTVDLL</sequence>
<accession>A0A239A5C5</accession>
<keyword evidence="3" id="KW-1185">Reference proteome</keyword>
<reference evidence="3" key="1">
    <citation type="submission" date="2017-06" db="EMBL/GenBank/DDBJ databases">
        <authorList>
            <person name="Varghese N."/>
            <person name="Submissions S."/>
        </authorList>
    </citation>
    <scope>NUCLEOTIDE SEQUENCE [LARGE SCALE GENOMIC DNA]</scope>
    <source>
        <strain evidence="3">Ca-68</strain>
    </source>
</reference>
<dbReference type="NCBIfam" id="NF041043">
    <property type="entry name" value="BPSS1780_fam"/>
    <property type="match status" value="1"/>
</dbReference>
<evidence type="ECO:0000256" key="1">
    <source>
        <dbReference type="SAM" id="Phobius"/>
    </source>
</evidence>
<keyword evidence="1" id="KW-1133">Transmembrane helix</keyword>
<dbReference type="OrthoDB" id="8538383at2"/>
<feature type="transmembrane region" description="Helical" evidence="1">
    <location>
        <begin position="138"/>
        <end position="160"/>
    </location>
</feature>
<dbReference type="Proteomes" id="UP000198305">
    <property type="component" value="Unassembled WGS sequence"/>
</dbReference>
<dbReference type="RefSeq" id="WP_089375760.1">
    <property type="nucleotide sequence ID" value="NZ_FZOA01000006.1"/>
</dbReference>
<keyword evidence="1" id="KW-0812">Transmembrane</keyword>
<dbReference type="AlphaFoldDB" id="A0A239A5C5"/>
<feature type="transmembrane region" description="Helical" evidence="1">
    <location>
        <begin position="29"/>
        <end position="45"/>
    </location>
</feature>
<feature type="transmembrane region" description="Helical" evidence="1">
    <location>
        <begin position="181"/>
        <end position="214"/>
    </location>
</feature>
<gene>
    <name evidence="2" type="ORF">SAMN05192560_1677</name>
</gene>
<evidence type="ECO:0000313" key="3">
    <source>
        <dbReference type="Proteomes" id="UP000198305"/>
    </source>
</evidence>
<evidence type="ECO:0000313" key="2">
    <source>
        <dbReference type="EMBL" id="SNR90244.1"/>
    </source>
</evidence>
<feature type="transmembrane region" description="Helical" evidence="1">
    <location>
        <begin position="89"/>
        <end position="110"/>
    </location>
</feature>
<name>A0A239A5C5_9PROT</name>